<dbReference type="PROSITE" id="PS00078">
    <property type="entry name" value="COX2"/>
    <property type="match status" value="1"/>
</dbReference>
<keyword evidence="9 16" id="KW-1133">Transmembrane helix</keyword>
<dbReference type="InterPro" id="IPR001505">
    <property type="entry name" value="Copper_CuA"/>
</dbReference>
<keyword evidence="6" id="KW-0479">Metal-binding</keyword>
<evidence type="ECO:0000256" key="7">
    <source>
        <dbReference type="ARBA" id="ARBA00022967"/>
    </source>
</evidence>
<accession>D0LAX5</accession>
<evidence type="ECO:0000256" key="2">
    <source>
        <dbReference type="ARBA" id="ARBA00007866"/>
    </source>
</evidence>
<evidence type="ECO:0000256" key="11">
    <source>
        <dbReference type="ARBA" id="ARBA00023136"/>
    </source>
</evidence>
<evidence type="ECO:0000256" key="8">
    <source>
        <dbReference type="ARBA" id="ARBA00022982"/>
    </source>
</evidence>
<dbReference type="GO" id="GO:0042773">
    <property type="term" value="P:ATP synthesis coupled electron transport"/>
    <property type="evidence" value="ECO:0007669"/>
    <property type="project" value="TreeGrafter"/>
</dbReference>
<feature type="transmembrane region" description="Helical" evidence="16">
    <location>
        <begin position="128"/>
        <end position="150"/>
    </location>
</feature>
<reference evidence="19" key="1">
    <citation type="submission" date="2009-10" db="EMBL/GenBank/DDBJ databases">
        <title>The complete chromosome of Gordonia bronchialis DSM 43247.</title>
        <authorList>
            <consortium name="US DOE Joint Genome Institute (JGI-PGF)"/>
            <person name="Lucas S."/>
            <person name="Copeland A."/>
            <person name="Lapidus A."/>
            <person name="Glavina del Rio T."/>
            <person name="Dalin E."/>
            <person name="Tice H."/>
            <person name="Bruce D."/>
            <person name="Goodwin L."/>
            <person name="Pitluck S."/>
            <person name="Kyrpides N."/>
            <person name="Mavromatis K."/>
            <person name="Ivanova N."/>
            <person name="Ovchinnikova G."/>
            <person name="Saunders E."/>
            <person name="Brettin T."/>
            <person name="Detter J.C."/>
            <person name="Han C."/>
            <person name="Larimer F."/>
            <person name="Land M."/>
            <person name="Hauser L."/>
            <person name="Markowitz V."/>
            <person name="Cheng J.-F."/>
            <person name="Hugenholtz P."/>
            <person name="Woyke T."/>
            <person name="Wu D."/>
            <person name="Jando M."/>
            <person name="Schneider S."/>
            <person name="Goeker M."/>
            <person name="Klenk H.-P."/>
            <person name="Eisen J.A."/>
        </authorList>
    </citation>
    <scope>NUCLEOTIDE SEQUENCE [LARGE SCALE GENOMIC DNA]</scope>
    <source>
        <strain evidence="19">ATCC 25592 / DSM 43247 / BCRC 13721 / JCM 3198 / KCTC 3076 / NBRC 16047 / NCTC 10667</strain>
    </source>
</reference>
<feature type="transmembrane region" description="Helical" evidence="16">
    <location>
        <begin position="84"/>
        <end position="107"/>
    </location>
</feature>
<dbReference type="SUPFAM" id="SSF81464">
    <property type="entry name" value="Cytochrome c oxidase subunit II-like, transmembrane region"/>
    <property type="match status" value="1"/>
</dbReference>
<gene>
    <name evidence="18" type="ordered locus">Gbro_3061</name>
</gene>
<evidence type="ECO:0000256" key="15">
    <source>
        <dbReference type="SAM" id="MobiDB-lite"/>
    </source>
</evidence>
<dbReference type="GO" id="GO:0004129">
    <property type="term" value="F:cytochrome-c oxidase activity"/>
    <property type="evidence" value="ECO:0007669"/>
    <property type="project" value="UniProtKB-EC"/>
</dbReference>
<evidence type="ECO:0000256" key="9">
    <source>
        <dbReference type="ARBA" id="ARBA00022989"/>
    </source>
</evidence>
<dbReference type="PANTHER" id="PTHR22888">
    <property type="entry name" value="CYTOCHROME C OXIDASE, SUBUNIT II"/>
    <property type="match status" value="1"/>
</dbReference>
<evidence type="ECO:0000256" key="13">
    <source>
        <dbReference type="ARBA" id="ARBA00031399"/>
    </source>
</evidence>
<keyword evidence="4" id="KW-0813">Transport</keyword>
<keyword evidence="5 16" id="KW-0812">Transmembrane</keyword>
<dbReference type="GO" id="GO:0005507">
    <property type="term" value="F:copper ion binding"/>
    <property type="evidence" value="ECO:0007669"/>
    <property type="project" value="InterPro"/>
</dbReference>
<dbReference type="InterPro" id="IPR008972">
    <property type="entry name" value="Cupredoxin"/>
</dbReference>
<dbReference type="eggNOG" id="COG1622">
    <property type="taxonomic scope" value="Bacteria"/>
</dbReference>
<keyword evidence="11 16" id="KW-0472">Membrane</keyword>
<evidence type="ECO:0000259" key="17">
    <source>
        <dbReference type="PROSITE" id="PS50857"/>
    </source>
</evidence>
<dbReference type="EMBL" id="CP001802">
    <property type="protein sequence ID" value="ACY22268.1"/>
    <property type="molecule type" value="Genomic_DNA"/>
</dbReference>
<evidence type="ECO:0000313" key="18">
    <source>
        <dbReference type="EMBL" id="ACY22268.1"/>
    </source>
</evidence>
<dbReference type="Gene3D" id="2.60.40.420">
    <property type="entry name" value="Cupredoxins - blue copper proteins"/>
    <property type="match status" value="1"/>
</dbReference>
<comment type="function">
    <text evidence="12">Subunits I and II form the functional core of the enzyme complex. Electrons originating in cytochrome c are transferred via heme a and Cu(A) to the binuclear center formed by heme a3 and Cu(B).</text>
</comment>
<dbReference type="STRING" id="526226.Gbro_3061"/>
<dbReference type="InterPro" id="IPR045187">
    <property type="entry name" value="CcO_II"/>
</dbReference>
<evidence type="ECO:0000256" key="16">
    <source>
        <dbReference type="SAM" id="Phobius"/>
    </source>
</evidence>
<sequence length="398" mass="44057">MQVMWHAPGGVSAHPGEQEGVKLAHGGRPRSRQVSSTSRAVKRVGVVAGLALAALVMTGCDARDAMRFGWPEGITPEAKQMGDLWTWSVIAALIMGILVWALIFWTISFHRANDEKKGVFPRQTAYNVPLELTYTAIPFIIIAVLFYFTVIVQNDVESKNNDSKVVVDVTAFQWNWKFGYRSVIFDDGTPRYEGAQPGVGEGNPFAGPQEREMHHGEELPFPAGGRDDDIRTYLRFDKIETIGSSSEIPILVLPTGKRIEFNLAAADVIHSFWVPEFLFKRDVLPFPEQNHTDNVFQISSIDREGAFVGRCAEMCGTYHSMMNFEVRAVSPQAFDAYIKFRDRNPQATNAQALEAICQEPKSVTTVPFDTRRKSDGSIGATGDPNNTRLASCSPGGPQ</sequence>
<comment type="catalytic activity">
    <reaction evidence="14">
        <text>4 Fe(II)-[cytochrome c] + O2 + 8 H(+)(in) = 4 Fe(III)-[cytochrome c] + 2 H2O + 4 H(+)(out)</text>
        <dbReference type="Rhea" id="RHEA:11436"/>
        <dbReference type="Rhea" id="RHEA-COMP:10350"/>
        <dbReference type="Rhea" id="RHEA-COMP:14399"/>
        <dbReference type="ChEBI" id="CHEBI:15377"/>
        <dbReference type="ChEBI" id="CHEBI:15378"/>
        <dbReference type="ChEBI" id="CHEBI:15379"/>
        <dbReference type="ChEBI" id="CHEBI:29033"/>
        <dbReference type="ChEBI" id="CHEBI:29034"/>
        <dbReference type="EC" id="7.1.1.9"/>
    </reaction>
</comment>
<dbReference type="InterPro" id="IPR002429">
    <property type="entry name" value="CcO_II-like_C"/>
</dbReference>
<evidence type="ECO:0000256" key="4">
    <source>
        <dbReference type="ARBA" id="ARBA00022448"/>
    </source>
</evidence>
<reference evidence="18 19" key="2">
    <citation type="journal article" date="2010" name="Stand. Genomic Sci.">
        <title>Complete genome sequence of Gordonia bronchialis type strain (3410).</title>
        <authorList>
            <person name="Ivanova N."/>
            <person name="Sikorski J."/>
            <person name="Jando M."/>
            <person name="Lapidus A."/>
            <person name="Nolan M."/>
            <person name="Lucas S."/>
            <person name="Del Rio T.G."/>
            <person name="Tice H."/>
            <person name="Copeland A."/>
            <person name="Cheng J.F."/>
            <person name="Chen F."/>
            <person name="Bruce D."/>
            <person name="Goodwin L."/>
            <person name="Pitluck S."/>
            <person name="Mavromatis K."/>
            <person name="Ovchinnikova G."/>
            <person name="Pati A."/>
            <person name="Chen A."/>
            <person name="Palaniappan K."/>
            <person name="Land M."/>
            <person name="Hauser L."/>
            <person name="Chang Y.J."/>
            <person name="Jeffries C.D."/>
            <person name="Chain P."/>
            <person name="Saunders E."/>
            <person name="Han C."/>
            <person name="Detter J.C."/>
            <person name="Brettin T."/>
            <person name="Rohde M."/>
            <person name="Goker M."/>
            <person name="Bristow J."/>
            <person name="Eisen J.A."/>
            <person name="Markowitz V."/>
            <person name="Hugenholtz P."/>
            <person name="Klenk H.P."/>
            <person name="Kyrpides N.C."/>
        </authorList>
    </citation>
    <scope>NUCLEOTIDE SEQUENCE [LARGE SCALE GENOMIC DNA]</scope>
    <source>
        <strain evidence="19">ATCC 25592 / DSM 43247 / BCRC 13721 / JCM 3198 / KCTC 3076 / NBRC 16047 / NCTC 10667</strain>
    </source>
</reference>
<dbReference type="HOGENOM" id="CLU_036876_3_1_11"/>
<dbReference type="PROSITE" id="PS50857">
    <property type="entry name" value="COX2_CUA"/>
    <property type="match status" value="1"/>
</dbReference>
<proteinExistence type="inferred from homology"/>
<keyword evidence="19" id="KW-1185">Reference proteome</keyword>
<keyword evidence="8" id="KW-0249">Electron transport</keyword>
<evidence type="ECO:0000256" key="10">
    <source>
        <dbReference type="ARBA" id="ARBA00023008"/>
    </source>
</evidence>
<evidence type="ECO:0000256" key="6">
    <source>
        <dbReference type="ARBA" id="ARBA00022723"/>
    </source>
</evidence>
<feature type="region of interest" description="Disordered" evidence="15">
    <location>
        <begin position="1"/>
        <end position="37"/>
    </location>
</feature>
<comment type="similarity">
    <text evidence="2">Belongs to the cytochrome c oxidase subunit 2 family.</text>
</comment>
<name>D0LAX5_GORB4</name>
<feature type="domain" description="Cytochrome oxidase subunit II copper A binding" evidence="17">
    <location>
        <begin position="162"/>
        <end position="340"/>
    </location>
</feature>
<feature type="region of interest" description="Disordered" evidence="15">
    <location>
        <begin position="364"/>
        <end position="398"/>
    </location>
</feature>
<dbReference type="Pfam" id="PF00116">
    <property type="entry name" value="COX2"/>
    <property type="match status" value="1"/>
</dbReference>
<evidence type="ECO:0000313" key="19">
    <source>
        <dbReference type="Proteomes" id="UP000001219"/>
    </source>
</evidence>
<keyword evidence="10" id="KW-0186">Copper</keyword>
<protein>
    <recommendedName>
        <fullName evidence="3">cytochrome-c oxidase</fullName>
        <ecNumber evidence="3">7.1.1.9</ecNumber>
    </recommendedName>
    <alternativeName>
        <fullName evidence="13">Cytochrome aa3 subunit 2</fullName>
    </alternativeName>
</protein>
<dbReference type="EC" id="7.1.1.9" evidence="3"/>
<dbReference type="PANTHER" id="PTHR22888:SF9">
    <property type="entry name" value="CYTOCHROME C OXIDASE SUBUNIT 2"/>
    <property type="match status" value="1"/>
</dbReference>
<keyword evidence="7" id="KW-1278">Translocase</keyword>
<dbReference type="AlphaFoldDB" id="D0LAX5"/>
<evidence type="ECO:0000256" key="14">
    <source>
        <dbReference type="ARBA" id="ARBA00047816"/>
    </source>
</evidence>
<evidence type="ECO:0000256" key="5">
    <source>
        <dbReference type="ARBA" id="ARBA00022692"/>
    </source>
</evidence>
<evidence type="ECO:0000256" key="3">
    <source>
        <dbReference type="ARBA" id="ARBA00012949"/>
    </source>
</evidence>
<dbReference type="SUPFAM" id="SSF49503">
    <property type="entry name" value="Cupredoxins"/>
    <property type="match status" value="1"/>
</dbReference>
<evidence type="ECO:0000256" key="12">
    <source>
        <dbReference type="ARBA" id="ARBA00024688"/>
    </source>
</evidence>
<feature type="transmembrane region" description="Helical" evidence="16">
    <location>
        <begin position="40"/>
        <end position="58"/>
    </location>
</feature>
<comment type="subcellular location">
    <subcellularLocation>
        <location evidence="1">Membrane</location>
        <topology evidence="1">Multi-pass membrane protein</topology>
    </subcellularLocation>
</comment>
<dbReference type="GO" id="GO:0016020">
    <property type="term" value="C:membrane"/>
    <property type="evidence" value="ECO:0007669"/>
    <property type="project" value="UniProtKB-SubCell"/>
</dbReference>
<dbReference type="Proteomes" id="UP000001219">
    <property type="component" value="Chromosome"/>
</dbReference>
<dbReference type="KEGG" id="gbr:Gbro_3061"/>
<dbReference type="Gene3D" id="1.10.287.90">
    <property type="match status" value="1"/>
</dbReference>
<evidence type="ECO:0000256" key="1">
    <source>
        <dbReference type="ARBA" id="ARBA00004141"/>
    </source>
</evidence>
<organism evidence="18 19">
    <name type="scientific">Gordonia bronchialis (strain ATCC 25592 / DSM 43247 / BCRC 13721 / JCM 3198 / KCTC 3076 / NBRC 16047 / NCTC 10667)</name>
    <name type="common">Rhodococcus bronchialis</name>
    <dbReference type="NCBI Taxonomy" id="526226"/>
    <lineage>
        <taxon>Bacteria</taxon>
        <taxon>Bacillati</taxon>
        <taxon>Actinomycetota</taxon>
        <taxon>Actinomycetes</taxon>
        <taxon>Mycobacteriales</taxon>
        <taxon>Gordoniaceae</taxon>
        <taxon>Gordonia</taxon>
    </lineage>
</organism>
<dbReference type="InterPro" id="IPR036257">
    <property type="entry name" value="Cyt_c_oxidase_su2_TM_sf"/>
</dbReference>